<dbReference type="AlphaFoldDB" id="A0A1M5Z046"/>
<dbReference type="InterPro" id="IPR000160">
    <property type="entry name" value="GGDEF_dom"/>
</dbReference>
<feature type="transmembrane region" description="Helical" evidence="1">
    <location>
        <begin position="182"/>
        <end position="204"/>
    </location>
</feature>
<feature type="transmembrane region" description="Helical" evidence="1">
    <location>
        <begin position="302"/>
        <end position="327"/>
    </location>
</feature>
<dbReference type="OrthoDB" id="9762533at2"/>
<proteinExistence type="predicted"/>
<sequence>MENYEFSLKRLWLIPITMIFIILLLMGFNSSFFDAKVQYGYYNLSEGWDVVNENEGLEFHDVSLWDINIGKAGNYKPVTMINTIPRDRIPAAAIVFRTYYCSVEVYIGGELKYTFAKDIMESGRMCPKHYNVIPVTADCLGKELKIVLIPNEVYSFSGLSPVYFGNIEDVYRSIIADKRLPLLIGTFLCIFGFAMFITSLYMLVYHKGSIALIFAANISFDMGTYILDFNDLYHFISDADRFYTFIEYLSLYFIPLSIIVFLITSNSYFRNWIFYLCAVVDALFVIYTTVVHCLNIDHICNYLSVIHAIGFVEGILFIGRLIISIYGTLKSKKNDDITLGAVNSQSLISSIVFLIGVLIYLVCIFIDMALYLIKTNTGGNYEMNKEITFFIIGSLCFVLAILLNYFFISIEHISMDRQNRQLEGIAYTDELTGLSNRARCELELASIKKKNREGFSVISIDVDKLKTVNDTLGHNMGDALIKEFADAFAASVNDADLLGRMGGDEFIAIYKKGSESICKSAMERLVKEIEKRNAKDNRAYDLSFSYGYACSSNSGNINPRDIYMEADKNMYEMKKIHHKEGACL</sequence>
<dbReference type="PANTHER" id="PTHR45138:SF9">
    <property type="entry name" value="DIGUANYLATE CYCLASE DGCM-RELATED"/>
    <property type="match status" value="1"/>
</dbReference>
<evidence type="ECO:0000313" key="3">
    <source>
        <dbReference type="EMBL" id="SHI17625.1"/>
    </source>
</evidence>
<dbReference type="Pfam" id="PF00990">
    <property type="entry name" value="GGDEF"/>
    <property type="match status" value="1"/>
</dbReference>
<dbReference type="InterPro" id="IPR050469">
    <property type="entry name" value="Diguanylate_Cyclase"/>
</dbReference>
<feature type="transmembrane region" description="Helical" evidence="1">
    <location>
        <begin position="272"/>
        <end position="290"/>
    </location>
</feature>
<keyword evidence="1" id="KW-0812">Transmembrane</keyword>
<dbReference type="NCBIfam" id="TIGR00254">
    <property type="entry name" value="GGDEF"/>
    <property type="match status" value="1"/>
</dbReference>
<gene>
    <name evidence="3" type="ORF">SAMN02745229_01873</name>
</gene>
<dbReference type="EMBL" id="FQXK01000014">
    <property type="protein sequence ID" value="SHI17625.1"/>
    <property type="molecule type" value="Genomic_DNA"/>
</dbReference>
<name>A0A1M5Z046_BUTFI</name>
<organism evidence="3 4">
    <name type="scientific">Butyrivibrio fibrisolvens DSM 3071</name>
    <dbReference type="NCBI Taxonomy" id="1121131"/>
    <lineage>
        <taxon>Bacteria</taxon>
        <taxon>Bacillati</taxon>
        <taxon>Bacillota</taxon>
        <taxon>Clostridia</taxon>
        <taxon>Lachnospirales</taxon>
        <taxon>Lachnospiraceae</taxon>
        <taxon>Butyrivibrio</taxon>
    </lineage>
</organism>
<accession>A0A1M5Z046</accession>
<protein>
    <submittedName>
        <fullName evidence="3">Diguanylate cyclase (GGDEF) domain-containing protein</fullName>
    </submittedName>
</protein>
<feature type="transmembrane region" description="Helical" evidence="1">
    <location>
        <begin position="248"/>
        <end position="266"/>
    </location>
</feature>
<dbReference type="GeneID" id="89508401"/>
<dbReference type="Gene3D" id="3.30.70.270">
    <property type="match status" value="1"/>
</dbReference>
<dbReference type="STRING" id="1121131.SAMN02745229_01873"/>
<evidence type="ECO:0000256" key="1">
    <source>
        <dbReference type="SAM" id="Phobius"/>
    </source>
</evidence>
<dbReference type="CDD" id="cd01949">
    <property type="entry name" value="GGDEF"/>
    <property type="match status" value="1"/>
</dbReference>
<evidence type="ECO:0000259" key="2">
    <source>
        <dbReference type="PROSITE" id="PS50887"/>
    </source>
</evidence>
<dbReference type="RefSeq" id="WP_073387234.1">
    <property type="nucleotide sequence ID" value="NZ_FQXK01000014.1"/>
</dbReference>
<keyword evidence="4" id="KW-1185">Reference proteome</keyword>
<reference evidence="4" key="1">
    <citation type="submission" date="2016-11" db="EMBL/GenBank/DDBJ databases">
        <authorList>
            <person name="Varghese N."/>
            <person name="Submissions S."/>
        </authorList>
    </citation>
    <scope>NUCLEOTIDE SEQUENCE [LARGE SCALE GENOMIC DNA]</scope>
    <source>
        <strain evidence="4">DSM 3071</strain>
    </source>
</reference>
<dbReference type="GO" id="GO:0052621">
    <property type="term" value="F:diguanylate cyclase activity"/>
    <property type="evidence" value="ECO:0007669"/>
    <property type="project" value="TreeGrafter"/>
</dbReference>
<dbReference type="InterPro" id="IPR043128">
    <property type="entry name" value="Rev_trsase/Diguanyl_cyclase"/>
</dbReference>
<dbReference type="PROSITE" id="PS50887">
    <property type="entry name" value="GGDEF"/>
    <property type="match status" value="1"/>
</dbReference>
<dbReference type="SMART" id="SM00267">
    <property type="entry name" value="GGDEF"/>
    <property type="match status" value="1"/>
</dbReference>
<feature type="transmembrane region" description="Helical" evidence="1">
    <location>
        <begin position="12"/>
        <end position="33"/>
    </location>
</feature>
<dbReference type="PANTHER" id="PTHR45138">
    <property type="entry name" value="REGULATORY COMPONENTS OF SENSORY TRANSDUCTION SYSTEM"/>
    <property type="match status" value="1"/>
</dbReference>
<feature type="transmembrane region" description="Helical" evidence="1">
    <location>
        <begin position="387"/>
        <end position="408"/>
    </location>
</feature>
<dbReference type="InterPro" id="IPR029787">
    <property type="entry name" value="Nucleotide_cyclase"/>
</dbReference>
<keyword evidence="1" id="KW-0472">Membrane</keyword>
<dbReference type="Proteomes" id="UP000184278">
    <property type="component" value="Unassembled WGS sequence"/>
</dbReference>
<feature type="domain" description="GGDEF" evidence="2">
    <location>
        <begin position="453"/>
        <end position="584"/>
    </location>
</feature>
<keyword evidence="1" id="KW-1133">Transmembrane helix</keyword>
<dbReference type="SUPFAM" id="SSF55073">
    <property type="entry name" value="Nucleotide cyclase"/>
    <property type="match status" value="1"/>
</dbReference>
<evidence type="ECO:0000313" key="4">
    <source>
        <dbReference type="Proteomes" id="UP000184278"/>
    </source>
</evidence>
<feature type="transmembrane region" description="Helical" evidence="1">
    <location>
        <begin position="347"/>
        <end position="366"/>
    </location>
</feature>